<proteinExistence type="predicted"/>
<dbReference type="Proteomes" id="UP001174936">
    <property type="component" value="Unassembled WGS sequence"/>
</dbReference>
<reference evidence="2" key="1">
    <citation type="submission" date="2023-06" db="EMBL/GenBank/DDBJ databases">
        <title>Genome-scale phylogeny and comparative genomics of the fungal order Sordariales.</title>
        <authorList>
            <consortium name="Lawrence Berkeley National Laboratory"/>
            <person name="Hensen N."/>
            <person name="Bonometti L."/>
            <person name="Westerberg I."/>
            <person name="Brannstrom I.O."/>
            <person name="Guillou S."/>
            <person name="Cros-Aarteil S."/>
            <person name="Calhoun S."/>
            <person name="Haridas S."/>
            <person name="Kuo A."/>
            <person name="Mondo S."/>
            <person name="Pangilinan J."/>
            <person name="Riley R."/>
            <person name="Labutti K."/>
            <person name="Andreopoulos B."/>
            <person name="Lipzen A."/>
            <person name="Chen C."/>
            <person name="Yanf M."/>
            <person name="Daum C."/>
            <person name="Ng V."/>
            <person name="Clum A."/>
            <person name="Steindorff A."/>
            <person name="Ohm R."/>
            <person name="Martin F."/>
            <person name="Silar P."/>
            <person name="Natvig D."/>
            <person name="Lalanne C."/>
            <person name="Gautier V."/>
            <person name="Ament-Velasquez S.L."/>
            <person name="Kruys A."/>
            <person name="Hutchinson M.I."/>
            <person name="Powell A.J."/>
            <person name="Barry K."/>
            <person name="Miller A.N."/>
            <person name="Grigoriev I.V."/>
            <person name="Debuchy R."/>
            <person name="Gladieux P."/>
            <person name="Thoren M.H."/>
            <person name="Johannesson H."/>
        </authorList>
    </citation>
    <scope>NUCLEOTIDE SEQUENCE</scope>
    <source>
        <strain evidence="2">SMH2532-1</strain>
    </source>
</reference>
<dbReference type="Pfam" id="PF14087">
    <property type="entry name" value="DUF4267"/>
    <property type="match status" value="1"/>
</dbReference>
<evidence type="ECO:0000313" key="3">
    <source>
        <dbReference type="Proteomes" id="UP001174936"/>
    </source>
</evidence>
<sequence length="143" mass="15239">MSHSNKLQIIFFSHKMARSSLTALHLAAHAFATIFVGFGVNAILRPANALTFFEWTSPSSAADSQLVDSLLAVYGVRDVFMGLAIYASALWGTNKSLGWTLIAASAVAAADGYICYGYGNGQWNHWGYAPMITVVGALLAGSF</sequence>
<keyword evidence="1" id="KW-0812">Transmembrane</keyword>
<protein>
    <submittedName>
        <fullName evidence="2">Uncharacterized protein</fullName>
    </submittedName>
</protein>
<keyword evidence="3" id="KW-1185">Reference proteome</keyword>
<dbReference type="EMBL" id="JAULSV010000003">
    <property type="protein sequence ID" value="KAK0649128.1"/>
    <property type="molecule type" value="Genomic_DNA"/>
</dbReference>
<feature type="transmembrane region" description="Helical" evidence="1">
    <location>
        <begin position="21"/>
        <end position="44"/>
    </location>
</feature>
<evidence type="ECO:0000313" key="2">
    <source>
        <dbReference type="EMBL" id="KAK0649128.1"/>
    </source>
</evidence>
<accession>A0AA39YAU1</accession>
<dbReference type="AlphaFoldDB" id="A0AA39YAU1"/>
<evidence type="ECO:0000256" key="1">
    <source>
        <dbReference type="SAM" id="Phobius"/>
    </source>
</evidence>
<comment type="caution">
    <text evidence="2">The sequence shown here is derived from an EMBL/GenBank/DDBJ whole genome shotgun (WGS) entry which is preliminary data.</text>
</comment>
<name>A0AA39YAU1_9PEZI</name>
<gene>
    <name evidence="2" type="ORF">B0T16DRAFT_409483</name>
</gene>
<organism evidence="2 3">
    <name type="scientific">Cercophora newfieldiana</name>
    <dbReference type="NCBI Taxonomy" id="92897"/>
    <lineage>
        <taxon>Eukaryota</taxon>
        <taxon>Fungi</taxon>
        <taxon>Dikarya</taxon>
        <taxon>Ascomycota</taxon>
        <taxon>Pezizomycotina</taxon>
        <taxon>Sordariomycetes</taxon>
        <taxon>Sordariomycetidae</taxon>
        <taxon>Sordariales</taxon>
        <taxon>Lasiosphaeriaceae</taxon>
        <taxon>Cercophora</taxon>
    </lineage>
</organism>
<keyword evidence="1" id="KW-0472">Membrane</keyword>
<dbReference type="InterPro" id="IPR025363">
    <property type="entry name" value="DUF4267"/>
</dbReference>
<keyword evidence="1" id="KW-1133">Transmembrane helix</keyword>
<feature type="transmembrane region" description="Helical" evidence="1">
    <location>
        <begin position="98"/>
        <end position="119"/>
    </location>
</feature>
<feature type="transmembrane region" description="Helical" evidence="1">
    <location>
        <begin position="71"/>
        <end position="91"/>
    </location>
</feature>